<dbReference type="HOGENOM" id="CLU_139556_0_0_2"/>
<protein>
    <submittedName>
        <fullName evidence="2">Uncharacterized protein</fullName>
    </submittedName>
</protein>
<reference evidence="2" key="1">
    <citation type="submission" date="2007-02" db="EMBL/GenBank/DDBJ databases">
        <title>Complete sequence of Pyrobaculum calidifontis JCM 11548.</title>
        <authorList>
            <consortium name="US DOE Joint Genome Institute"/>
            <person name="Copeland A."/>
            <person name="Lucas S."/>
            <person name="Lapidus A."/>
            <person name="Barry K."/>
            <person name="Glavina del Rio T."/>
            <person name="Dalin E."/>
            <person name="Tice H."/>
            <person name="Pitluck S."/>
            <person name="Chain P."/>
            <person name="Malfatti S."/>
            <person name="Shin M."/>
            <person name="Vergez L."/>
            <person name="Schmutz J."/>
            <person name="Larimer F."/>
            <person name="Land M."/>
            <person name="Hauser L."/>
            <person name="Kyrpides N."/>
            <person name="Mikhailova N."/>
            <person name="Cozen A.E."/>
            <person name="Fitz-Gibbon S.T."/>
            <person name="House C.H."/>
            <person name="Saltikov C."/>
            <person name="Lowe T.M."/>
            <person name="Richardson P."/>
        </authorList>
    </citation>
    <scope>NUCLEOTIDE SEQUENCE [LARGE SCALE GENOMIC DNA]</scope>
    <source>
        <strain evidence="2">JCM 11548</strain>
    </source>
</reference>
<keyword evidence="1" id="KW-1133">Transmembrane helix</keyword>
<sequence length="122" mass="12672">MTSLEVAVILALVLVVAIAVGGYIYTAFATARQPSGVLVVQEAKVYEDGSFELKVVPQVVGRVEVLSVEIAGIQKPLTKVVTGPDTIKGKIDVELTPGQVVSGRVILGNGAVALFTATVQPK</sequence>
<dbReference type="KEGG" id="pcl:Pcal_0097"/>
<dbReference type="eggNOG" id="arCOG03739">
    <property type="taxonomic scope" value="Archaea"/>
</dbReference>
<keyword evidence="3" id="KW-1185">Reference proteome</keyword>
<evidence type="ECO:0000256" key="1">
    <source>
        <dbReference type="SAM" id="Phobius"/>
    </source>
</evidence>
<dbReference type="GeneID" id="4908371"/>
<feature type="transmembrane region" description="Helical" evidence="1">
    <location>
        <begin position="6"/>
        <end position="25"/>
    </location>
</feature>
<dbReference type="EMBL" id="CP000561">
    <property type="protein sequence ID" value="ABO07536.1"/>
    <property type="molecule type" value="Genomic_DNA"/>
</dbReference>
<evidence type="ECO:0000313" key="2">
    <source>
        <dbReference type="EMBL" id="ABO07536.1"/>
    </source>
</evidence>
<dbReference type="AlphaFoldDB" id="A3MSB9"/>
<accession>A3MSB9</accession>
<keyword evidence="1" id="KW-0812">Transmembrane</keyword>
<organism evidence="2 3">
    <name type="scientific">Pyrobaculum calidifontis (strain DSM 21063 / JCM 11548 / VA1)</name>
    <dbReference type="NCBI Taxonomy" id="410359"/>
    <lineage>
        <taxon>Archaea</taxon>
        <taxon>Thermoproteota</taxon>
        <taxon>Thermoprotei</taxon>
        <taxon>Thermoproteales</taxon>
        <taxon>Thermoproteaceae</taxon>
        <taxon>Pyrobaculum</taxon>
    </lineage>
</organism>
<keyword evidence="1" id="KW-0472">Membrane</keyword>
<dbReference type="RefSeq" id="WP_011848793.1">
    <property type="nucleotide sequence ID" value="NC_009073.1"/>
</dbReference>
<gene>
    <name evidence="2" type="ordered locus">Pcal_0097</name>
</gene>
<dbReference type="Proteomes" id="UP000001431">
    <property type="component" value="Chromosome"/>
</dbReference>
<evidence type="ECO:0000313" key="3">
    <source>
        <dbReference type="Proteomes" id="UP000001431"/>
    </source>
</evidence>
<proteinExistence type="predicted"/>
<name>A3MSB9_PYRCJ</name>